<evidence type="ECO:0000313" key="2">
    <source>
        <dbReference type="Proteomes" id="UP000053424"/>
    </source>
</evidence>
<sequence length="65" mass="7199">MNDNFTHTLSHPHPYICIYPDTSYPIQRSAVLRGSVVITTIPQDALGVELQPNTLMTLVPCPSFS</sequence>
<organism evidence="1 2">
    <name type="scientific">Hebeloma cylindrosporum</name>
    <dbReference type="NCBI Taxonomy" id="76867"/>
    <lineage>
        <taxon>Eukaryota</taxon>
        <taxon>Fungi</taxon>
        <taxon>Dikarya</taxon>
        <taxon>Basidiomycota</taxon>
        <taxon>Agaricomycotina</taxon>
        <taxon>Agaricomycetes</taxon>
        <taxon>Agaricomycetidae</taxon>
        <taxon>Agaricales</taxon>
        <taxon>Agaricineae</taxon>
        <taxon>Hymenogastraceae</taxon>
        <taxon>Hebeloma</taxon>
    </lineage>
</organism>
<protein>
    <submittedName>
        <fullName evidence="1">Uncharacterized protein</fullName>
    </submittedName>
</protein>
<keyword evidence="2" id="KW-1185">Reference proteome</keyword>
<dbReference type="EMBL" id="KN831782">
    <property type="protein sequence ID" value="KIM40474.1"/>
    <property type="molecule type" value="Genomic_DNA"/>
</dbReference>
<accession>A0A0C3C8C3</accession>
<dbReference type="Proteomes" id="UP000053424">
    <property type="component" value="Unassembled WGS sequence"/>
</dbReference>
<evidence type="ECO:0000313" key="1">
    <source>
        <dbReference type="EMBL" id="KIM40474.1"/>
    </source>
</evidence>
<dbReference type="HOGENOM" id="CLU_2849919_0_0_1"/>
<reference evidence="1 2" key="1">
    <citation type="submission" date="2014-04" db="EMBL/GenBank/DDBJ databases">
        <authorList>
            <consortium name="DOE Joint Genome Institute"/>
            <person name="Kuo A."/>
            <person name="Gay G."/>
            <person name="Dore J."/>
            <person name="Kohler A."/>
            <person name="Nagy L.G."/>
            <person name="Floudas D."/>
            <person name="Copeland A."/>
            <person name="Barry K.W."/>
            <person name="Cichocki N."/>
            <person name="Veneault-Fourrey C."/>
            <person name="LaButti K."/>
            <person name="Lindquist E.A."/>
            <person name="Lipzen A."/>
            <person name="Lundell T."/>
            <person name="Morin E."/>
            <person name="Murat C."/>
            <person name="Sun H."/>
            <person name="Tunlid A."/>
            <person name="Henrissat B."/>
            <person name="Grigoriev I.V."/>
            <person name="Hibbett D.S."/>
            <person name="Martin F."/>
            <person name="Nordberg H.P."/>
            <person name="Cantor M.N."/>
            <person name="Hua S.X."/>
        </authorList>
    </citation>
    <scope>NUCLEOTIDE SEQUENCE [LARGE SCALE GENOMIC DNA]</scope>
    <source>
        <strain evidence="2">h7</strain>
    </source>
</reference>
<proteinExistence type="predicted"/>
<reference evidence="2" key="2">
    <citation type="submission" date="2015-01" db="EMBL/GenBank/DDBJ databases">
        <title>Evolutionary Origins and Diversification of the Mycorrhizal Mutualists.</title>
        <authorList>
            <consortium name="DOE Joint Genome Institute"/>
            <consortium name="Mycorrhizal Genomics Consortium"/>
            <person name="Kohler A."/>
            <person name="Kuo A."/>
            <person name="Nagy L.G."/>
            <person name="Floudas D."/>
            <person name="Copeland A."/>
            <person name="Barry K.W."/>
            <person name="Cichocki N."/>
            <person name="Veneault-Fourrey C."/>
            <person name="LaButti K."/>
            <person name="Lindquist E.A."/>
            <person name="Lipzen A."/>
            <person name="Lundell T."/>
            <person name="Morin E."/>
            <person name="Murat C."/>
            <person name="Riley R."/>
            <person name="Ohm R."/>
            <person name="Sun H."/>
            <person name="Tunlid A."/>
            <person name="Henrissat B."/>
            <person name="Grigoriev I.V."/>
            <person name="Hibbett D.S."/>
            <person name="Martin F."/>
        </authorList>
    </citation>
    <scope>NUCLEOTIDE SEQUENCE [LARGE SCALE GENOMIC DNA]</scope>
    <source>
        <strain evidence="2">h7</strain>
    </source>
</reference>
<gene>
    <name evidence="1" type="ORF">M413DRAFT_162197</name>
</gene>
<name>A0A0C3C8C3_HEBCY</name>
<dbReference type="AlphaFoldDB" id="A0A0C3C8C3"/>